<accession>A0A9J6PD70</accession>
<evidence type="ECO:0000256" key="2">
    <source>
        <dbReference type="SAM" id="SignalP"/>
    </source>
</evidence>
<keyword evidence="1" id="KW-0472">Membrane</keyword>
<reference evidence="4" key="1">
    <citation type="submission" date="2022-06" db="EMBL/GenBank/DDBJ databases">
        <title>Isolation and Genomics of Futiania mangrovii gen. nov., sp. nov., a Rare and Metabolically-versatile member in the Class Alphaproteobacteria.</title>
        <authorList>
            <person name="Liu L."/>
            <person name="Huang W.-C."/>
            <person name="Pan J."/>
            <person name="Li J."/>
            <person name="Huang Y."/>
            <person name="Du H."/>
            <person name="Liu Y."/>
            <person name="Li M."/>
        </authorList>
    </citation>
    <scope>NUCLEOTIDE SEQUENCE</scope>
    <source>
        <strain evidence="4">FT118</strain>
    </source>
</reference>
<dbReference type="Proteomes" id="UP001055804">
    <property type="component" value="Unassembled WGS sequence"/>
</dbReference>
<gene>
    <name evidence="4" type="ORF">NJQ99_07665</name>
</gene>
<keyword evidence="2" id="KW-0732">Signal</keyword>
<sequence>MAKGTRYLFTTTALLFATSEVAAAAPGDNYYRHGDMMSWGGWFVGPIMMLLFVGLLVAAIVVALRLAGLDFGAGRRESDVSRALSILQERYARGEIDHEEYEERRRRLV</sequence>
<comment type="caution">
    <text evidence="4">The sequence shown here is derived from an EMBL/GenBank/DDBJ whole genome shotgun (WGS) entry which is preliminary data.</text>
</comment>
<dbReference type="EMBL" id="JAMZFT010000002">
    <property type="protein sequence ID" value="MCP1336278.1"/>
    <property type="molecule type" value="Genomic_DNA"/>
</dbReference>
<proteinExistence type="predicted"/>
<dbReference type="Pfam" id="PF09851">
    <property type="entry name" value="SHOCT"/>
    <property type="match status" value="1"/>
</dbReference>
<feature type="domain" description="SHOCT" evidence="3">
    <location>
        <begin position="83"/>
        <end position="108"/>
    </location>
</feature>
<organism evidence="4 5">
    <name type="scientific">Futiania mangrovi</name>
    <dbReference type="NCBI Taxonomy" id="2959716"/>
    <lineage>
        <taxon>Bacteria</taxon>
        <taxon>Pseudomonadati</taxon>
        <taxon>Pseudomonadota</taxon>
        <taxon>Alphaproteobacteria</taxon>
        <taxon>Futianiales</taxon>
        <taxon>Futianiaceae</taxon>
        <taxon>Futiania</taxon>
    </lineage>
</organism>
<keyword evidence="1" id="KW-1133">Transmembrane helix</keyword>
<feature type="chain" id="PRO_5039927277" evidence="2">
    <location>
        <begin position="25"/>
        <end position="109"/>
    </location>
</feature>
<evidence type="ECO:0000313" key="5">
    <source>
        <dbReference type="Proteomes" id="UP001055804"/>
    </source>
</evidence>
<evidence type="ECO:0000256" key="1">
    <source>
        <dbReference type="SAM" id="Phobius"/>
    </source>
</evidence>
<feature type="signal peptide" evidence="2">
    <location>
        <begin position="1"/>
        <end position="24"/>
    </location>
</feature>
<keyword evidence="5" id="KW-1185">Reference proteome</keyword>
<keyword evidence="1" id="KW-0812">Transmembrane</keyword>
<dbReference type="AlphaFoldDB" id="A0A9J6PD70"/>
<evidence type="ECO:0000259" key="3">
    <source>
        <dbReference type="Pfam" id="PF09851"/>
    </source>
</evidence>
<name>A0A9J6PD70_9PROT</name>
<protein>
    <submittedName>
        <fullName evidence="4">SHOCT domain-containing protein</fullName>
    </submittedName>
</protein>
<dbReference type="InterPro" id="IPR018649">
    <property type="entry name" value="SHOCT"/>
</dbReference>
<feature type="transmembrane region" description="Helical" evidence="1">
    <location>
        <begin position="47"/>
        <end position="67"/>
    </location>
</feature>
<dbReference type="RefSeq" id="WP_269332244.1">
    <property type="nucleotide sequence ID" value="NZ_JAMZFT010000002.1"/>
</dbReference>
<evidence type="ECO:0000313" key="4">
    <source>
        <dbReference type="EMBL" id="MCP1336278.1"/>
    </source>
</evidence>